<dbReference type="GO" id="GO:0140664">
    <property type="term" value="F:ATP-dependent DNA damage sensor activity"/>
    <property type="evidence" value="ECO:0007669"/>
    <property type="project" value="InterPro"/>
</dbReference>
<dbReference type="PIRSF" id="PIRSF005814">
    <property type="entry name" value="MutS_YshD"/>
    <property type="match status" value="1"/>
</dbReference>
<evidence type="ECO:0000313" key="8">
    <source>
        <dbReference type="EMBL" id="NBI29529.1"/>
    </source>
</evidence>
<dbReference type="OrthoDB" id="9808166at2"/>
<keyword evidence="3" id="KW-0378">Hydrolase</keyword>
<dbReference type="Pfam" id="PF00488">
    <property type="entry name" value="MutS_V"/>
    <property type="match status" value="1"/>
</dbReference>
<proteinExistence type="predicted"/>
<dbReference type="AlphaFoldDB" id="A0A6N9Q3W8"/>
<keyword evidence="9" id="KW-1185">Reference proteome</keyword>
<dbReference type="PANTHER" id="PTHR48466:SF2">
    <property type="entry name" value="OS10G0509000 PROTEIN"/>
    <property type="match status" value="1"/>
</dbReference>
<dbReference type="RefSeq" id="WP_160646334.1">
    <property type="nucleotide sequence ID" value="NZ_SIJB01000025.1"/>
</dbReference>
<dbReference type="InterPro" id="IPR036187">
    <property type="entry name" value="DNA_mismatch_repair_MutS_sf"/>
</dbReference>
<keyword evidence="8" id="KW-0255">Endonuclease</keyword>
<dbReference type="InterPro" id="IPR005747">
    <property type="entry name" value="MutS2"/>
</dbReference>
<dbReference type="PROSITE" id="PS00486">
    <property type="entry name" value="DNA_MISMATCH_REPAIR_2"/>
    <property type="match status" value="1"/>
</dbReference>
<accession>A0A6N9Q3W8</accession>
<dbReference type="Proteomes" id="UP000448943">
    <property type="component" value="Unassembled WGS sequence"/>
</dbReference>
<keyword evidence="1" id="KW-0699">rRNA-binding</keyword>
<keyword evidence="4" id="KW-0067">ATP-binding</keyword>
<sequence length="646" mass="73686">MNQHTIETLEFTKVQKEIMKYSLSQEGKQKLKAMKPIYQLNAIQSALAETTEAKTILKRNTSVPVHSLNGMEQLMGRLNKGMILRPDQFNKCIEFLDSVKKMKQFMKDKESIAPRVSSYIYSTSDFSHLHEEINRCIRNGKVDDRASKAMSKIRKNILILEAEMKERIEKVLKSKKYAKFIQEKIVSMRDGHYVIPVRKEYRKNINGVVYDTSASGSTVFIEPEDVSRCHQELQLLKIDEQLEEEKICSMLTNLIEESEPELNIAIEMMIHYDVLFAKAKYSQEINGLAVSMNDVQIINLKNARHPLLGADAVPLNVKIGESYDALVITGPNTGGKTVTIKTVGLLTIMAQCGLHVPVGEESELSIFDHILVDIGDGQNIEQSLSTFSSRIKNIIDILSKTTDKTLVLIDELGSGTDPGEGMGLAVAILEELYEKGALIFATTHYSEIKKFASKHKGFENASMEFDRKTLHPKYKLLIGKGGDSQAFHIAIGLGMHPKLIEKAHLITYKEKKFYESNASGTREWRNQEKQLASKKRFKKIKKEQKSKSEELPKFHIGDNVFIPYLKQYGIVYKPVNEVGDVVVMIKGEKKVLNHKRIKLHIKAEELYPENYDFDIIFETKENRKKRNQLTRKHVEGLSIEYDRDEV</sequence>
<keyword evidence="5" id="KW-0694">RNA-binding</keyword>
<dbReference type="PANTHER" id="PTHR48466">
    <property type="entry name" value="OS10G0509000 PROTEIN-RELATED"/>
    <property type="match status" value="1"/>
</dbReference>
<evidence type="ECO:0000259" key="7">
    <source>
        <dbReference type="PROSITE" id="PS00486"/>
    </source>
</evidence>
<dbReference type="GO" id="GO:0019843">
    <property type="term" value="F:rRNA binding"/>
    <property type="evidence" value="ECO:0007669"/>
    <property type="project" value="UniProtKB-KW"/>
</dbReference>
<evidence type="ECO:0000256" key="5">
    <source>
        <dbReference type="ARBA" id="ARBA00022884"/>
    </source>
</evidence>
<dbReference type="EMBL" id="SIJB01000025">
    <property type="protein sequence ID" value="NBI29529.1"/>
    <property type="molecule type" value="Genomic_DNA"/>
</dbReference>
<dbReference type="InterPro" id="IPR045076">
    <property type="entry name" value="MutS"/>
</dbReference>
<protein>
    <submittedName>
        <fullName evidence="8">Endonuclease MutS2</fullName>
    </submittedName>
</protein>
<comment type="caution">
    <text evidence="8">The sequence shown here is derived from an EMBL/GenBank/DDBJ whole genome shotgun (WGS) entry which is preliminary data.</text>
</comment>
<dbReference type="SMART" id="SM00534">
    <property type="entry name" value="MUTSac"/>
    <property type="match status" value="1"/>
</dbReference>
<dbReference type="InterPro" id="IPR007696">
    <property type="entry name" value="DNA_mismatch_repair_MutS_core"/>
</dbReference>
<evidence type="ECO:0000256" key="1">
    <source>
        <dbReference type="ARBA" id="ARBA00022730"/>
    </source>
</evidence>
<dbReference type="Gene3D" id="3.40.50.300">
    <property type="entry name" value="P-loop containing nucleotide triphosphate hydrolases"/>
    <property type="match status" value="1"/>
</dbReference>
<dbReference type="InterPro" id="IPR000432">
    <property type="entry name" value="DNA_mismatch_repair_MutS_C"/>
</dbReference>
<evidence type="ECO:0000256" key="6">
    <source>
        <dbReference type="ARBA" id="ARBA00023125"/>
    </source>
</evidence>
<evidence type="ECO:0000313" key="9">
    <source>
        <dbReference type="Proteomes" id="UP000448943"/>
    </source>
</evidence>
<name>A0A6N9Q3W8_9BACL</name>
<dbReference type="GO" id="GO:0004519">
    <property type="term" value="F:endonuclease activity"/>
    <property type="evidence" value="ECO:0007669"/>
    <property type="project" value="UniProtKB-KW"/>
</dbReference>
<gene>
    <name evidence="8" type="ORF">ERL59_11225</name>
</gene>
<dbReference type="FunFam" id="3.40.50.300:FF:000830">
    <property type="entry name" value="Endonuclease MutS2"/>
    <property type="match status" value="1"/>
</dbReference>
<dbReference type="GO" id="GO:0016887">
    <property type="term" value="F:ATP hydrolysis activity"/>
    <property type="evidence" value="ECO:0007669"/>
    <property type="project" value="InterPro"/>
</dbReference>
<organism evidence="8 9">
    <name type="scientific">Chengkuizengella marina</name>
    <dbReference type="NCBI Taxonomy" id="2507566"/>
    <lineage>
        <taxon>Bacteria</taxon>
        <taxon>Bacillati</taxon>
        <taxon>Bacillota</taxon>
        <taxon>Bacilli</taxon>
        <taxon>Bacillales</taxon>
        <taxon>Paenibacillaceae</taxon>
        <taxon>Chengkuizengella</taxon>
    </lineage>
</organism>
<dbReference type="SUPFAM" id="SSF48334">
    <property type="entry name" value="DNA repair protein MutS, domain III"/>
    <property type="match status" value="1"/>
</dbReference>
<keyword evidence="6" id="KW-0238">DNA-binding</keyword>
<dbReference type="SMART" id="SM00533">
    <property type="entry name" value="MUTSd"/>
    <property type="match status" value="1"/>
</dbReference>
<evidence type="ECO:0000256" key="4">
    <source>
        <dbReference type="ARBA" id="ARBA00022840"/>
    </source>
</evidence>
<dbReference type="NCBIfam" id="TIGR01069">
    <property type="entry name" value="mutS2"/>
    <property type="match status" value="1"/>
</dbReference>
<dbReference type="GO" id="GO:0030983">
    <property type="term" value="F:mismatched DNA binding"/>
    <property type="evidence" value="ECO:0007669"/>
    <property type="project" value="InterPro"/>
</dbReference>
<dbReference type="SUPFAM" id="SSF52540">
    <property type="entry name" value="P-loop containing nucleoside triphosphate hydrolases"/>
    <property type="match status" value="1"/>
</dbReference>
<keyword evidence="8" id="KW-0540">Nuclease</keyword>
<dbReference type="GO" id="GO:0045910">
    <property type="term" value="P:negative regulation of DNA recombination"/>
    <property type="evidence" value="ECO:0007669"/>
    <property type="project" value="InterPro"/>
</dbReference>
<reference evidence="8 9" key="1">
    <citation type="submission" date="2019-01" db="EMBL/GenBank/DDBJ databases">
        <title>Chengkuizengella sp. nov., isolated from deep-sea sediment of East Pacific Ocean.</title>
        <authorList>
            <person name="Yang J."/>
            <person name="Lai Q."/>
            <person name="Shao Z."/>
        </authorList>
    </citation>
    <scope>NUCLEOTIDE SEQUENCE [LARGE SCALE GENOMIC DNA]</scope>
    <source>
        <strain evidence="8 9">YPA3-1-1</strain>
    </source>
</reference>
<dbReference type="GO" id="GO:0005524">
    <property type="term" value="F:ATP binding"/>
    <property type="evidence" value="ECO:0007669"/>
    <property type="project" value="UniProtKB-KW"/>
</dbReference>
<evidence type="ECO:0000256" key="2">
    <source>
        <dbReference type="ARBA" id="ARBA00022741"/>
    </source>
</evidence>
<evidence type="ECO:0000256" key="3">
    <source>
        <dbReference type="ARBA" id="ARBA00022801"/>
    </source>
</evidence>
<dbReference type="InterPro" id="IPR027417">
    <property type="entry name" value="P-loop_NTPase"/>
</dbReference>
<keyword evidence="2" id="KW-0547">Nucleotide-binding</keyword>
<dbReference type="GO" id="GO:0006298">
    <property type="term" value="P:mismatch repair"/>
    <property type="evidence" value="ECO:0007669"/>
    <property type="project" value="InterPro"/>
</dbReference>
<feature type="domain" description="DNA mismatch repair proteins mutS family" evidence="7">
    <location>
        <begin position="405"/>
        <end position="421"/>
    </location>
</feature>